<dbReference type="SMART" id="SM00220">
    <property type="entry name" value="S_TKc"/>
    <property type="match status" value="2"/>
</dbReference>
<dbReference type="FunFam" id="2.60.120.430:FF:000003">
    <property type="entry name" value="FERONIA receptor-like kinase"/>
    <property type="match status" value="1"/>
</dbReference>
<evidence type="ECO:0000256" key="10">
    <source>
        <dbReference type="ARBA" id="ARBA00047899"/>
    </source>
</evidence>
<keyword evidence="14" id="KW-1133">Transmembrane helix</keyword>
<organism evidence="16">
    <name type="scientific">Salvia splendens</name>
    <name type="common">Scarlet sage</name>
    <dbReference type="NCBI Taxonomy" id="180675"/>
    <lineage>
        <taxon>Eukaryota</taxon>
        <taxon>Viridiplantae</taxon>
        <taxon>Streptophyta</taxon>
        <taxon>Embryophyta</taxon>
        <taxon>Tracheophyta</taxon>
        <taxon>Spermatophyta</taxon>
        <taxon>Magnoliopsida</taxon>
        <taxon>eudicotyledons</taxon>
        <taxon>Gunneridae</taxon>
        <taxon>Pentapetalae</taxon>
        <taxon>asterids</taxon>
        <taxon>lamiids</taxon>
        <taxon>Lamiales</taxon>
        <taxon>Lamiaceae</taxon>
        <taxon>Nepetoideae</taxon>
        <taxon>Mentheae</taxon>
        <taxon>Salviinae</taxon>
        <taxon>Salvia</taxon>
        <taxon>Salvia subgen. Calosphace</taxon>
        <taxon>core Calosphace</taxon>
    </lineage>
</organism>
<comment type="caution">
    <text evidence="16">The sequence shown here is derived from an EMBL/GenBank/DDBJ whole genome shotgun (WGS) entry which is preliminary data.</text>
</comment>
<proteinExistence type="predicted"/>
<dbReference type="Pfam" id="PF00069">
    <property type="entry name" value="Pkinase"/>
    <property type="match status" value="1"/>
</dbReference>
<dbReference type="GO" id="GO:0005524">
    <property type="term" value="F:ATP binding"/>
    <property type="evidence" value="ECO:0007669"/>
    <property type="project" value="UniProtKB-UniRule"/>
</dbReference>
<keyword evidence="6" id="KW-0418">Kinase</keyword>
<keyword evidence="5 12" id="KW-0547">Nucleotide-binding</keyword>
<dbReference type="InterPro" id="IPR011009">
    <property type="entry name" value="Kinase-like_dom_sf"/>
</dbReference>
<dbReference type="PROSITE" id="PS00108">
    <property type="entry name" value="PROTEIN_KINASE_ST"/>
    <property type="match status" value="1"/>
</dbReference>
<dbReference type="EC" id="2.7.11.1" evidence="1"/>
<dbReference type="InterPro" id="IPR000719">
    <property type="entry name" value="Prot_kinase_dom"/>
</dbReference>
<evidence type="ECO:0000256" key="1">
    <source>
        <dbReference type="ARBA" id="ARBA00012513"/>
    </source>
</evidence>
<evidence type="ECO:0000313" key="16">
    <source>
        <dbReference type="EMBL" id="KAG6396129.1"/>
    </source>
</evidence>
<name>A0A8X8WLD4_SALSN</name>
<evidence type="ECO:0000256" key="12">
    <source>
        <dbReference type="PROSITE-ProRule" id="PRU10141"/>
    </source>
</evidence>
<keyword evidence="9" id="KW-0325">Glycoprotein</keyword>
<feature type="transmembrane region" description="Helical" evidence="14">
    <location>
        <begin position="44"/>
        <end position="63"/>
    </location>
</feature>
<dbReference type="InterPro" id="IPR001245">
    <property type="entry name" value="Ser-Thr/Tyr_kinase_cat_dom"/>
</dbReference>
<dbReference type="Gene3D" id="2.60.120.430">
    <property type="entry name" value="Galactose-binding lectin"/>
    <property type="match status" value="1"/>
</dbReference>
<dbReference type="Gene3D" id="3.30.200.20">
    <property type="entry name" value="Phosphorylase Kinase, domain 1"/>
    <property type="match status" value="2"/>
</dbReference>
<keyword evidence="2" id="KW-0723">Serine/threonine-protein kinase</keyword>
<keyword evidence="14" id="KW-0812">Transmembrane</keyword>
<accession>A0A8X8WLD4</accession>
<evidence type="ECO:0000256" key="6">
    <source>
        <dbReference type="ARBA" id="ARBA00022777"/>
    </source>
</evidence>
<evidence type="ECO:0000256" key="13">
    <source>
        <dbReference type="SAM" id="MobiDB-lite"/>
    </source>
</evidence>
<evidence type="ECO:0000256" key="5">
    <source>
        <dbReference type="ARBA" id="ARBA00022741"/>
    </source>
</evidence>
<feature type="binding site" evidence="12">
    <location>
        <position position="363"/>
    </location>
    <ligand>
        <name>ATP</name>
        <dbReference type="ChEBI" id="CHEBI:30616"/>
    </ligand>
</feature>
<feature type="binding site" evidence="12">
    <location>
        <position position="736"/>
    </location>
    <ligand>
        <name>ATP</name>
        <dbReference type="ChEBI" id="CHEBI:30616"/>
    </ligand>
</feature>
<dbReference type="SUPFAM" id="SSF56112">
    <property type="entry name" value="Protein kinase-like (PK-like)"/>
    <property type="match status" value="2"/>
</dbReference>
<keyword evidence="8" id="KW-1015">Disulfide bond</keyword>
<dbReference type="PROSITE" id="PS00107">
    <property type="entry name" value="PROTEIN_KINASE_ATP"/>
    <property type="match status" value="2"/>
</dbReference>
<keyword evidence="3" id="KW-0808">Transferase</keyword>
<feature type="region of interest" description="Disordered" evidence="13">
    <location>
        <begin position="1"/>
        <end position="22"/>
    </location>
</feature>
<dbReference type="Pfam" id="PF07714">
    <property type="entry name" value="PK_Tyr_Ser-Thr"/>
    <property type="match status" value="1"/>
</dbReference>
<comment type="catalytic activity">
    <reaction evidence="11">
        <text>L-seryl-[protein] + ATP = O-phospho-L-seryl-[protein] + ADP + H(+)</text>
        <dbReference type="Rhea" id="RHEA:17989"/>
        <dbReference type="Rhea" id="RHEA-COMP:9863"/>
        <dbReference type="Rhea" id="RHEA-COMP:11604"/>
        <dbReference type="ChEBI" id="CHEBI:15378"/>
        <dbReference type="ChEBI" id="CHEBI:29999"/>
        <dbReference type="ChEBI" id="CHEBI:30616"/>
        <dbReference type="ChEBI" id="CHEBI:83421"/>
        <dbReference type="ChEBI" id="CHEBI:456216"/>
        <dbReference type="EC" id="2.7.11.1"/>
    </reaction>
</comment>
<evidence type="ECO:0000313" key="17">
    <source>
        <dbReference type="Proteomes" id="UP000298416"/>
    </source>
</evidence>
<dbReference type="AlphaFoldDB" id="A0A8X8WLD4"/>
<feature type="domain" description="Protein kinase" evidence="15">
    <location>
        <begin position="708"/>
        <end position="982"/>
    </location>
</feature>
<gene>
    <name evidence="16" type="ORF">SASPL_142270</name>
</gene>
<keyword evidence="4" id="KW-0732">Signal</keyword>
<dbReference type="PROSITE" id="PS50011">
    <property type="entry name" value="PROTEIN_KINASE_DOM"/>
    <property type="match status" value="2"/>
</dbReference>
<keyword evidence="17" id="KW-1185">Reference proteome</keyword>
<feature type="compositionally biased region" description="Polar residues" evidence="13">
    <location>
        <begin position="1"/>
        <end position="16"/>
    </location>
</feature>
<dbReference type="PANTHER" id="PTHR47973">
    <property type="entry name" value="CYSTEINE-RICH RECEPTOR-LIKE PROTEIN KINASE 3"/>
    <property type="match status" value="1"/>
</dbReference>
<feature type="domain" description="Protein kinase" evidence="15">
    <location>
        <begin position="333"/>
        <end position="610"/>
    </location>
</feature>
<dbReference type="FunFam" id="1.10.510.10:FF:000095">
    <property type="entry name" value="protein STRUBBELIG-RECEPTOR FAMILY 8"/>
    <property type="match status" value="1"/>
</dbReference>
<evidence type="ECO:0000256" key="3">
    <source>
        <dbReference type="ARBA" id="ARBA00022679"/>
    </source>
</evidence>
<sequence>MINTPTNRKSDSSLYSGSPGFTMINTPTQNRTMKPARISHTTPFLFLLITIIAVTSNPTYFTVDISINSGSSETSAARSGREWVGDTQPRLSSVLKIKGSSTTSTVNHKLTSADPVPNKTARLSRSQFSYLFQVSHGQKIIRLHFNPASYRGFEGLVDLFSIEAGPFTLLSGFSASLTAEALGVDTFVKEFWLNIQENQQLIISFSPKSGQTMDTYAFINGIEILGSNEVIAGSEVVKLGNTDSSQASPNPLSPSRDSLSQTILVFLASLVRRNATAAITIAIVSLLCIIVHKLRELWEDSTSTEEENNPSPKAARFCRRFSLAEIQLATRYFSGERLIGKGGFGNVYRGVIDEGQMTVAIKKLNANSKQGAREFLTEIETLSELRHVNLVSLIGYCNEHGEMILVYDYMAGGTLGNHIYRRSRKQRHISSLTWKQRLNICIGAGRGLDYLHTGHGVIHRDVKASNILLDEELTAKVSDFGLAKPEDRSKSKTHVSTNVKGTRGYLDPHYFRTRKLTRKSDTYAFGVVLLEVLCGRPSVDLRVTEDEQILSFWVHDKNSKGQVDQIVDQSLRDEISVNSLKTFVEVAERCLEDEPNNRPTMSQVVQQLELALEQQQLSKQILTSDEILSSYEETGLPADTVQSSVPNIGLQILTCSPKKQTSQKVSRWPCNRSNSSQENDLLLSEIRDAKLRLKVFDWDTLSAATNRFSSSNKVGKGGFGSVYKGVLLTKQVVAVKRHKTSPDQSLKEFKNEIHLLPNLDHQNIIKLLGCCSHSRESLLVYEFMENRSLDKFIGDEKKKSFPWPVRFKVIKGIARGLDYLHQNSRLRIIHGDPKSSNILLDHEMVPKISDFGFSMKLLEHQTEVETGFAAGTTFYISPDRLKHGRVSVKSDVYSFGVVILEIVSGQGAWRFHTLKQMKLHDYAQKLQSEGKALNMVDGSLNKHFPANEALRCIRVGLQCTLEHPRDRPTMCSVLQMLDRDAI</sequence>
<dbReference type="InterPro" id="IPR008271">
    <property type="entry name" value="Ser/Thr_kinase_AS"/>
</dbReference>
<dbReference type="GO" id="GO:0004674">
    <property type="term" value="F:protein serine/threonine kinase activity"/>
    <property type="evidence" value="ECO:0007669"/>
    <property type="project" value="UniProtKB-KW"/>
</dbReference>
<dbReference type="FunFam" id="1.10.510.10:FF:000060">
    <property type="entry name" value="G-type lectin S-receptor-like serine/threonine-protein kinase"/>
    <property type="match status" value="1"/>
</dbReference>
<reference evidence="16" key="1">
    <citation type="submission" date="2018-01" db="EMBL/GenBank/DDBJ databases">
        <authorList>
            <person name="Mao J.F."/>
        </authorList>
    </citation>
    <scope>NUCLEOTIDE SEQUENCE</scope>
    <source>
        <strain evidence="16">Huo1</strain>
        <tissue evidence="16">Leaf</tissue>
    </source>
</reference>
<evidence type="ECO:0000256" key="14">
    <source>
        <dbReference type="SAM" id="Phobius"/>
    </source>
</evidence>
<reference evidence="16" key="2">
    <citation type="submission" date="2020-08" db="EMBL/GenBank/DDBJ databases">
        <title>Plant Genome Project.</title>
        <authorList>
            <person name="Zhang R.-G."/>
        </authorList>
    </citation>
    <scope>NUCLEOTIDE SEQUENCE</scope>
    <source>
        <strain evidence="16">Huo1</strain>
        <tissue evidence="16">Leaf</tissue>
    </source>
</reference>
<dbReference type="InterPro" id="IPR017441">
    <property type="entry name" value="Protein_kinase_ATP_BS"/>
</dbReference>
<dbReference type="Proteomes" id="UP000298416">
    <property type="component" value="Unassembled WGS sequence"/>
</dbReference>
<dbReference type="FunFam" id="3.30.200.20:FF:000162">
    <property type="entry name" value="Adenine nucleotide alpha hydrolase-like domain kinase"/>
    <property type="match status" value="1"/>
</dbReference>
<evidence type="ECO:0000256" key="4">
    <source>
        <dbReference type="ARBA" id="ARBA00022729"/>
    </source>
</evidence>
<comment type="catalytic activity">
    <reaction evidence="10">
        <text>L-threonyl-[protein] + ATP = O-phospho-L-threonyl-[protein] + ADP + H(+)</text>
        <dbReference type="Rhea" id="RHEA:46608"/>
        <dbReference type="Rhea" id="RHEA-COMP:11060"/>
        <dbReference type="Rhea" id="RHEA-COMP:11605"/>
        <dbReference type="ChEBI" id="CHEBI:15378"/>
        <dbReference type="ChEBI" id="CHEBI:30013"/>
        <dbReference type="ChEBI" id="CHEBI:30616"/>
        <dbReference type="ChEBI" id="CHEBI:61977"/>
        <dbReference type="ChEBI" id="CHEBI:456216"/>
        <dbReference type="EC" id="2.7.11.1"/>
    </reaction>
</comment>
<protein>
    <recommendedName>
        <fullName evidence="1">non-specific serine/threonine protein kinase</fullName>
        <ecNumber evidence="1">2.7.11.1</ecNumber>
    </recommendedName>
</protein>
<keyword evidence="7 12" id="KW-0067">ATP-binding</keyword>
<evidence type="ECO:0000256" key="2">
    <source>
        <dbReference type="ARBA" id="ARBA00022527"/>
    </source>
</evidence>
<dbReference type="FunFam" id="3.30.200.20:FF:000039">
    <property type="entry name" value="receptor-like protein kinase FERONIA"/>
    <property type="match status" value="1"/>
</dbReference>
<dbReference type="InterPro" id="IPR052059">
    <property type="entry name" value="CR_Ser/Thr_kinase"/>
</dbReference>
<dbReference type="CDD" id="cd14066">
    <property type="entry name" value="STKc_IRAK"/>
    <property type="match status" value="2"/>
</dbReference>
<evidence type="ECO:0000259" key="15">
    <source>
        <dbReference type="PROSITE" id="PS50011"/>
    </source>
</evidence>
<evidence type="ECO:0000256" key="9">
    <source>
        <dbReference type="ARBA" id="ARBA00023180"/>
    </source>
</evidence>
<dbReference type="Gene3D" id="1.10.510.10">
    <property type="entry name" value="Transferase(Phosphotransferase) domain 1"/>
    <property type="match status" value="2"/>
</dbReference>
<dbReference type="EMBL" id="PNBA02000016">
    <property type="protein sequence ID" value="KAG6396129.1"/>
    <property type="molecule type" value="Genomic_DNA"/>
</dbReference>
<evidence type="ECO:0000256" key="7">
    <source>
        <dbReference type="ARBA" id="ARBA00022840"/>
    </source>
</evidence>
<evidence type="ECO:0000256" key="8">
    <source>
        <dbReference type="ARBA" id="ARBA00023157"/>
    </source>
</evidence>
<keyword evidence="14" id="KW-0472">Membrane</keyword>
<evidence type="ECO:0000256" key="11">
    <source>
        <dbReference type="ARBA" id="ARBA00048679"/>
    </source>
</evidence>